<dbReference type="AlphaFoldDB" id="A0A6M8HVB8"/>
<evidence type="ECO:0000256" key="7">
    <source>
        <dbReference type="ARBA" id="ARBA00022967"/>
    </source>
</evidence>
<dbReference type="KEGG" id="lck:HN018_20985"/>
<dbReference type="InterPro" id="IPR017871">
    <property type="entry name" value="ABC_transporter-like_CS"/>
</dbReference>
<dbReference type="InterPro" id="IPR003439">
    <property type="entry name" value="ABC_transporter-like_ATP-bd"/>
</dbReference>
<dbReference type="PANTHER" id="PTHR43790">
    <property type="entry name" value="CARBOHYDRATE TRANSPORT ATP-BINDING PROTEIN MG119-RELATED"/>
    <property type="match status" value="1"/>
</dbReference>
<dbReference type="GO" id="GO:0005524">
    <property type="term" value="F:ATP binding"/>
    <property type="evidence" value="ECO:0007669"/>
    <property type="project" value="UniProtKB-KW"/>
</dbReference>
<evidence type="ECO:0000256" key="6">
    <source>
        <dbReference type="ARBA" id="ARBA00022840"/>
    </source>
</evidence>
<keyword evidence="7" id="KW-1278">Translocase</keyword>
<evidence type="ECO:0000256" key="5">
    <source>
        <dbReference type="ARBA" id="ARBA00022741"/>
    </source>
</evidence>
<dbReference type="SUPFAM" id="SSF52540">
    <property type="entry name" value="P-loop containing nucleoside triphosphate hydrolases"/>
    <property type="match status" value="2"/>
</dbReference>
<dbReference type="Gene3D" id="3.40.50.300">
    <property type="entry name" value="P-loop containing nucleotide triphosphate hydrolases"/>
    <property type="match status" value="2"/>
</dbReference>
<keyword evidence="8" id="KW-0472">Membrane</keyword>
<evidence type="ECO:0000259" key="9">
    <source>
        <dbReference type="PROSITE" id="PS50893"/>
    </source>
</evidence>
<keyword evidence="6 10" id="KW-0067">ATP-binding</keyword>
<evidence type="ECO:0000256" key="1">
    <source>
        <dbReference type="ARBA" id="ARBA00022448"/>
    </source>
</evidence>
<feature type="domain" description="ABC transporter" evidence="9">
    <location>
        <begin position="280"/>
        <end position="524"/>
    </location>
</feature>
<evidence type="ECO:0000256" key="3">
    <source>
        <dbReference type="ARBA" id="ARBA00022597"/>
    </source>
</evidence>
<dbReference type="EMBL" id="CP053708">
    <property type="protein sequence ID" value="QKE92176.1"/>
    <property type="molecule type" value="Genomic_DNA"/>
</dbReference>
<keyword evidence="5" id="KW-0547">Nucleotide-binding</keyword>
<dbReference type="RefSeq" id="WP_171836988.1">
    <property type="nucleotide sequence ID" value="NZ_CP053708.1"/>
</dbReference>
<evidence type="ECO:0000313" key="10">
    <source>
        <dbReference type="EMBL" id="QKE92176.1"/>
    </source>
</evidence>
<dbReference type="InterPro" id="IPR027417">
    <property type="entry name" value="P-loop_NTPase"/>
</dbReference>
<dbReference type="CDD" id="cd03216">
    <property type="entry name" value="ABC_Carb_Monos_I"/>
    <property type="match status" value="1"/>
</dbReference>
<proteinExistence type="predicted"/>
<dbReference type="GO" id="GO:0016887">
    <property type="term" value="F:ATP hydrolysis activity"/>
    <property type="evidence" value="ECO:0007669"/>
    <property type="project" value="InterPro"/>
</dbReference>
<sequence>MPGSTAASSSLSDPGGLDTATARIAAGAPLLRVRGAGKSFAGTAALTGVDLDLRAGEMLALVGANGAGKSTLVKIICGAVMPDAGTLEVGGRTVHLRTVADALAAGIAVAHQQVAIIRQLTGAENIMLGREPLHGGLIDRRALTAAAQELADRFDVRIDLSCECDTLSLGELKILDILKALATTPRILILDEPTASLTLAETQRLFAFLADLKQRGIGILFISHHMNEVFAQCDRVVVLKDGRKVHDGDLADTTLPAVVRLMVGRTIEETDWTSHAVIGKSDDDVISIRGLRIGRLGVPDLTVRRGEVVGVAGVLGAGQTELLECLAGAARPVDPGQVRLADLGRLPRNVADAVDHGIYLVADDRLRKAIFRGLSVEENILAGSLAQISRHGFVQGRTAMASVRTIIERLRVKCSGPHQEVLQLSGGNQQKVIFGRWLARIGSGATPPVLLLDNPTEGVDVGSKAELYALISDLARQGAAILIASAEFSELITLCDRVYCITHSRTAVCVPRTELSEDRLLLEVN</sequence>
<keyword evidence="3" id="KW-0762">Sugar transport</keyword>
<evidence type="ECO:0000313" key="11">
    <source>
        <dbReference type="Proteomes" id="UP000500767"/>
    </source>
</evidence>
<dbReference type="InterPro" id="IPR003593">
    <property type="entry name" value="AAA+_ATPase"/>
</dbReference>
<evidence type="ECO:0000256" key="4">
    <source>
        <dbReference type="ARBA" id="ARBA00022737"/>
    </source>
</evidence>
<dbReference type="PANTHER" id="PTHR43790:SF3">
    <property type="entry name" value="D-ALLOSE IMPORT ATP-BINDING PROTEIN ALSA-RELATED"/>
    <property type="match status" value="1"/>
</dbReference>
<dbReference type="CDD" id="cd03215">
    <property type="entry name" value="ABC_Carb_Monos_II"/>
    <property type="match status" value="1"/>
</dbReference>
<evidence type="ECO:0000256" key="2">
    <source>
        <dbReference type="ARBA" id="ARBA00022475"/>
    </source>
</evidence>
<gene>
    <name evidence="10" type="ORF">HN018_20985</name>
</gene>
<dbReference type="InterPro" id="IPR050107">
    <property type="entry name" value="ABC_carbohydrate_import_ATPase"/>
</dbReference>
<reference evidence="10 11" key="1">
    <citation type="journal article" date="2014" name="World J. Microbiol. Biotechnol.">
        <title>Biodiversity and physiological characteristics of Antarctic and Arctic lichens-associated bacteria.</title>
        <authorList>
            <person name="Lee Y.M."/>
            <person name="Kim E.H."/>
            <person name="Lee H.K."/>
            <person name="Hong S.G."/>
        </authorList>
    </citation>
    <scope>NUCLEOTIDE SEQUENCE [LARGE SCALE GENOMIC DNA]</scope>
    <source>
        <strain evidence="10 11">PAMC 26569</strain>
    </source>
</reference>
<evidence type="ECO:0000256" key="8">
    <source>
        <dbReference type="ARBA" id="ARBA00023136"/>
    </source>
</evidence>
<keyword evidence="4" id="KW-0677">Repeat</keyword>
<dbReference type="Proteomes" id="UP000500767">
    <property type="component" value="Chromosome"/>
</dbReference>
<accession>A0A6M8HVB8</accession>
<keyword evidence="2" id="KW-1003">Cell membrane</keyword>
<feature type="domain" description="ABC transporter" evidence="9">
    <location>
        <begin position="31"/>
        <end position="266"/>
    </location>
</feature>
<keyword evidence="11" id="KW-1185">Reference proteome</keyword>
<protein>
    <submittedName>
        <fullName evidence="10">Sugar ABC transporter ATP-binding protein</fullName>
    </submittedName>
</protein>
<dbReference type="PROSITE" id="PS00211">
    <property type="entry name" value="ABC_TRANSPORTER_1"/>
    <property type="match status" value="1"/>
</dbReference>
<dbReference type="Pfam" id="PF00005">
    <property type="entry name" value="ABC_tran"/>
    <property type="match status" value="2"/>
</dbReference>
<organism evidence="10 11">
    <name type="scientific">Lichenicola cladoniae</name>
    <dbReference type="NCBI Taxonomy" id="1484109"/>
    <lineage>
        <taxon>Bacteria</taxon>
        <taxon>Pseudomonadati</taxon>
        <taxon>Pseudomonadota</taxon>
        <taxon>Alphaproteobacteria</taxon>
        <taxon>Acetobacterales</taxon>
        <taxon>Acetobacteraceae</taxon>
        <taxon>Lichenicola</taxon>
    </lineage>
</organism>
<dbReference type="PROSITE" id="PS50893">
    <property type="entry name" value="ABC_TRANSPORTER_2"/>
    <property type="match status" value="2"/>
</dbReference>
<dbReference type="SMART" id="SM00382">
    <property type="entry name" value="AAA"/>
    <property type="match status" value="2"/>
</dbReference>
<keyword evidence="1" id="KW-0813">Transport</keyword>
<name>A0A6M8HVB8_9PROT</name>